<dbReference type="Pfam" id="PF00903">
    <property type="entry name" value="Glyoxalase"/>
    <property type="match status" value="1"/>
</dbReference>
<dbReference type="Proteomes" id="UP001139488">
    <property type="component" value="Unassembled WGS sequence"/>
</dbReference>
<dbReference type="Gene3D" id="3.10.180.10">
    <property type="entry name" value="2,3-Dihydroxybiphenyl 1,2-Dioxygenase, domain 1"/>
    <property type="match status" value="1"/>
</dbReference>
<reference evidence="5" key="1">
    <citation type="submission" date="2021-11" db="EMBL/GenBank/DDBJ databases">
        <title>Vibrio ZSDE26 sp. nov. and Vibrio ZSDZ34 sp. nov., isolated from coastal seawater in Qingdao.</title>
        <authorList>
            <person name="Zhang P."/>
        </authorList>
    </citation>
    <scope>NUCLEOTIDE SEQUENCE</scope>
    <source>
        <strain evidence="5">ZSDZ34</strain>
    </source>
</reference>
<keyword evidence="3" id="KW-0046">Antibiotic resistance</keyword>
<dbReference type="InterPro" id="IPR000335">
    <property type="entry name" value="Bleomycin-R"/>
</dbReference>
<dbReference type="GO" id="GO:0046677">
    <property type="term" value="P:response to antibiotic"/>
    <property type="evidence" value="ECO:0007669"/>
    <property type="project" value="UniProtKB-KW"/>
</dbReference>
<evidence type="ECO:0000313" key="6">
    <source>
        <dbReference type="Proteomes" id="UP001139488"/>
    </source>
</evidence>
<evidence type="ECO:0000256" key="1">
    <source>
        <dbReference type="ARBA" id="ARBA00011051"/>
    </source>
</evidence>
<dbReference type="InterPro" id="IPR037523">
    <property type="entry name" value="VOC_core"/>
</dbReference>
<comment type="caution">
    <text evidence="5">The sequence shown here is derived from an EMBL/GenBank/DDBJ whole genome shotgun (WGS) entry which is preliminary data.</text>
</comment>
<comment type="similarity">
    <text evidence="1">Belongs to the bleomycin resistance protein family.</text>
</comment>
<dbReference type="AlphaFoldDB" id="A0A9X1W8N8"/>
<dbReference type="SUPFAM" id="SSF54593">
    <property type="entry name" value="Glyoxalase/Bleomycin resistance protein/Dihydroxybiphenyl dioxygenase"/>
    <property type="match status" value="1"/>
</dbReference>
<evidence type="ECO:0000256" key="3">
    <source>
        <dbReference type="ARBA" id="ARBA00023251"/>
    </source>
</evidence>
<accession>A0A9X1W8N8</accession>
<dbReference type="PROSITE" id="PS51819">
    <property type="entry name" value="VOC"/>
    <property type="match status" value="1"/>
</dbReference>
<gene>
    <name evidence="5" type="ORF">LNL84_06140</name>
</gene>
<dbReference type="EMBL" id="JAJNNZ010000004">
    <property type="protein sequence ID" value="MCJ2376412.1"/>
    <property type="molecule type" value="Genomic_DNA"/>
</dbReference>
<evidence type="ECO:0000313" key="5">
    <source>
        <dbReference type="EMBL" id="MCJ2376412.1"/>
    </source>
</evidence>
<protein>
    <recommendedName>
        <fullName evidence="2">Bleomycin resistance protein</fullName>
    </recommendedName>
</protein>
<proteinExistence type="inferred from homology"/>
<name>A0A9X1W8N8_9VIBR</name>
<dbReference type="InterPro" id="IPR029068">
    <property type="entry name" value="Glyas_Bleomycin-R_OHBP_Dase"/>
</dbReference>
<keyword evidence="6" id="KW-1185">Reference proteome</keyword>
<feature type="domain" description="VOC" evidence="4">
    <location>
        <begin position="2"/>
        <end position="133"/>
    </location>
</feature>
<dbReference type="RefSeq" id="WP_244356602.1">
    <property type="nucleotide sequence ID" value="NZ_JAJNNZ010000004.1"/>
</dbReference>
<evidence type="ECO:0000259" key="4">
    <source>
        <dbReference type="PROSITE" id="PS51819"/>
    </source>
</evidence>
<evidence type="ECO:0000256" key="2">
    <source>
        <dbReference type="ARBA" id="ARBA00021572"/>
    </source>
</evidence>
<sequence length="135" mass="15776">MKLKIVPELYVQNISDNVEFFVDILGFVIKYRREEEQFVYLSREGLDLMLEGVESSSRKWLAGHLTYPFGRGVNFQWDVSDIDALYSTVKSKSPESIFLPIETKSYRVNDELATQVQFIVQSPDGYLFRFCEDVR</sequence>
<dbReference type="InterPro" id="IPR004360">
    <property type="entry name" value="Glyas_Fos-R_dOase_dom"/>
</dbReference>
<dbReference type="CDD" id="cd08349">
    <property type="entry name" value="BLMA_like"/>
    <property type="match status" value="1"/>
</dbReference>
<organism evidence="5 6">
    <name type="scientific">Vibrio gelatinilyticus</name>
    <dbReference type="NCBI Taxonomy" id="2893468"/>
    <lineage>
        <taxon>Bacteria</taxon>
        <taxon>Pseudomonadati</taxon>
        <taxon>Pseudomonadota</taxon>
        <taxon>Gammaproteobacteria</taxon>
        <taxon>Vibrionales</taxon>
        <taxon>Vibrionaceae</taxon>
        <taxon>Vibrio</taxon>
    </lineage>
</organism>